<dbReference type="PIRSF" id="PIRSF018266">
    <property type="entry name" value="FecR"/>
    <property type="match status" value="1"/>
</dbReference>
<dbReference type="InterPro" id="IPR012373">
    <property type="entry name" value="Ferrdict_sens_TM"/>
</dbReference>
<gene>
    <name evidence="4" type="ORF">F2Y07_02675</name>
</gene>
<evidence type="ECO:0000259" key="3">
    <source>
        <dbReference type="Pfam" id="PF16344"/>
    </source>
</evidence>
<protein>
    <submittedName>
        <fullName evidence="4">DUF4974 domain-containing protein</fullName>
    </submittedName>
</protein>
<keyword evidence="1" id="KW-0812">Transmembrane</keyword>
<sequence length="358" mass="39784">MERSNFPHRNLDEDDEELLNGIWAGLETPDDRPGADSRDFDDVKRRIRRRVRRRWMSRATLAGSAAAIVAAVVLVVRQPGVLPEPDAFAQLQQMGVTVERPQVVMTADDGMRLVLENAARLERRSEGEVALRTETGEQRPLATERKLKVEVPNGRQFRLVLDDGSEVWLNAGSKLEYPATFENASERCVRIEGEAFFEIKRDTCRPFCVELGDGECIRVLGTSFNVNAYAGNGRHVTTLVTGRIGYAASAGAEEVVLEPNQQVSRDLAAGTVAVSAVDASVYGAWKEGWLWFENESLPALAERLGRIYGIRVEVAARLGEYTFSGKIRQDRGVEYILNLLSETSDVICKVENGVMRLS</sequence>
<keyword evidence="1" id="KW-1133">Transmembrane helix</keyword>
<dbReference type="PANTHER" id="PTHR30273">
    <property type="entry name" value="PERIPLASMIC SIGNAL SENSOR AND SIGMA FACTOR ACTIVATOR FECR-RELATED"/>
    <property type="match status" value="1"/>
</dbReference>
<feature type="domain" description="Protein FecR C-terminal" evidence="3">
    <location>
        <begin position="290"/>
        <end position="352"/>
    </location>
</feature>
<dbReference type="Pfam" id="PF16344">
    <property type="entry name" value="FecR_C"/>
    <property type="match status" value="1"/>
</dbReference>
<dbReference type="AlphaFoldDB" id="A0A5B3GV73"/>
<proteinExistence type="predicted"/>
<dbReference type="Gene3D" id="3.55.50.30">
    <property type="match status" value="1"/>
</dbReference>
<dbReference type="InterPro" id="IPR032508">
    <property type="entry name" value="FecR_C"/>
</dbReference>
<comment type="caution">
    <text evidence="4">The sequence shown here is derived from an EMBL/GenBank/DDBJ whole genome shotgun (WGS) entry which is preliminary data.</text>
</comment>
<dbReference type="PANTHER" id="PTHR30273:SF2">
    <property type="entry name" value="PROTEIN FECR"/>
    <property type="match status" value="1"/>
</dbReference>
<dbReference type="GO" id="GO:0016989">
    <property type="term" value="F:sigma factor antagonist activity"/>
    <property type="evidence" value="ECO:0007669"/>
    <property type="project" value="TreeGrafter"/>
</dbReference>
<feature type="transmembrane region" description="Helical" evidence="1">
    <location>
        <begin position="55"/>
        <end position="76"/>
    </location>
</feature>
<accession>A0A5B3GV73</accession>
<dbReference type="Proteomes" id="UP000322658">
    <property type="component" value="Unassembled WGS sequence"/>
</dbReference>
<organism evidence="4 5">
    <name type="scientific">Alistipes shahii</name>
    <dbReference type="NCBI Taxonomy" id="328814"/>
    <lineage>
        <taxon>Bacteria</taxon>
        <taxon>Pseudomonadati</taxon>
        <taxon>Bacteroidota</taxon>
        <taxon>Bacteroidia</taxon>
        <taxon>Bacteroidales</taxon>
        <taxon>Rikenellaceae</taxon>
        <taxon>Alistipes</taxon>
    </lineage>
</organism>
<keyword evidence="1" id="KW-0472">Membrane</keyword>
<evidence type="ECO:0000313" key="4">
    <source>
        <dbReference type="EMBL" id="KAA2377390.1"/>
    </source>
</evidence>
<evidence type="ECO:0000256" key="1">
    <source>
        <dbReference type="SAM" id="Phobius"/>
    </source>
</evidence>
<dbReference type="RefSeq" id="WP_022061827.1">
    <property type="nucleotide sequence ID" value="NZ_CAXSTY010000001.1"/>
</dbReference>
<feature type="domain" description="FecR protein" evidence="2">
    <location>
        <begin position="149"/>
        <end position="243"/>
    </location>
</feature>
<dbReference type="Gene3D" id="2.60.120.1440">
    <property type="match status" value="1"/>
</dbReference>
<evidence type="ECO:0000313" key="5">
    <source>
        <dbReference type="Proteomes" id="UP000322658"/>
    </source>
</evidence>
<dbReference type="InterPro" id="IPR006860">
    <property type="entry name" value="FecR"/>
</dbReference>
<dbReference type="Pfam" id="PF04773">
    <property type="entry name" value="FecR"/>
    <property type="match status" value="1"/>
</dbReference>
<reference evidence="4 5" key="1">
    <citation type="journal article" date="2019" name="Nat. Med.">
        <title>A library of human gut bacterial isolates paired with longitudinal multiomics data enables mechanistic microbiome research.</title>
        <authorList>
            <person name="Poyet M."/>
            <person name="Groussin M."/>
            <person name="Gibbons S.M."/>
            <person name="Avila-Pacheco J."/>
            <person name="Jiang X."/>
            <person name="Kearney S.M."/>
            <person name="Perrotta A.R."/>
            <person name="Berdy B."/>
            <person name="Zhao S."/>
            <person name="Lieberman T.D."/>
            <person name="Swanson P.K."/>
            <person name="Smith M."/>
            <person name="Roesemann S."/>
            <person name="Alexander J.E."/>
            <person name="Rich S.A."/>
            <person name="Livny J."/>
            <person name="Vlamakis H."/>
            <person name="Clish C."/>
            <person name="Bullock K."/>
            <person name="Deik A."/>
            <person name="Scott J."/>
            <person name="Pierce K.A."/>
            <person name="Xavier R.J."/>
            <person name="Alm E.J."/>
        </authorList>
    </citation>
    <scope>NUCLEOTIDE SEQUENCE [LARGE SCALE GENOMIC DNA]</scope>
    <source>
        <strain evidence="4 5">BIOML-A1</strain>
    </source>
</reference>
<dbReference type="EMBL" id="VVXJ01000004">
    <property type="protein sequence ID" value="KAA2377390.1"/>
    <property type="molecule type" value="Genomic_DNA"/>
</dbReference>
<name>A0A5B3GV73_9BACT</name>
<evidence type="ECO:0000259" key="2">
    <source>
        <dbReference type="Pfam" id="PF04773"/>
    </source>
</evidence>